<accession>A0A2T2YCM2</accession>
<evidence type="ECO:0000256" key="3">
    <source>
        <dbReference type="ARBA" id="ARBA00023172"/>
    </source>
</evidence>
<protein>
    <submittedName>
        <fullName evidence="5">Recombinase</fullName>
    </submittedName>
</protein>
<dbReference type="GO" id="GO:0006310">
    <property type="term" value="P:DNA recombination"/>
    <property type="evidence" value="ECO:0007669"/>
    <property type="project" value="UniProtKB-KW"/>
</dbReference>
<dbReference type="OrthoDB" id="1098628at2"/>
<comment type="similarity">
    <text evidence="1">Belongs to the 'phage' integrase family.</text>
</comment>
<dbReference type="SUPFAM" id="SSF56349">
    <property type="entry name" value="DNA breaking-rejoining enzymes"/>
    <property type="match status" value="1"/>
</dbReference>
<dbReference type="InterPro" id="IPR011010">
    <property type="entry name" value="DNA_brk_join_enz"/>
</dbReference>
<dbReference type="InterPro" id="IPR025269">
    <property type="entry name" value="SAM-like_dom"/>
</dbReference>
<dbReference type="InterPro" id="IPR013762">
    <property type="entry name" value="Integrase-like_cat_sf"/>
</dbReference>
<dbReference type="PROSITE" id="PS51898">
    <property type="entry name" value="TYR_RECOMBINASE"/>
    <property type="match status" value="1"/>
</dbReference>
<dbReference type="Gene3D" id="1.10.150.130">
    <property type="match status" value="1"/>
</dbReference>
<dbReference type="AlphaFoldDB" id="A0A2T2YCM2"/>
<dbReference type="PANTHER" id="PTHR30349">
    <property type="entry name" value="PHAGE INTEGRASE-RELATED"/>
    <property type="match status" value="1"/>
</dbReference>
<dbReference type="PANTHER" id="PTHR30349:SF64">
    <property type="entry name" value="PROPHAGE INTEGRASE INTD-RELATED"/>
    <property type="match status" value="1"/>
</dbReference>
<organism evidence="5 6">
    <name type="scientific">Adhaeribacter arboris</name>
    <dbReference type="NCBI Taxonomy" id="2072846"/>
    <lineage>
        <taxon>Bacteria</taxon>
        <taxon>Pseudomonadati</taxon>
        <taxon>Bacteroidota</taxon>
        <taxon>Cytophagia</taxon>
        <taxon>Cytophagales</taxon>
        <taxon>Hymenobacteraceae</taxon>
        <taxon>Adhaeribacter</taxon>
    </lineage>
</organism>
<dbReference type="Proteomes" id="UP000240357">
    <property type="component" value="Unassembled WGS sequence"/>
</dbReference>
<feature type="domain" description="Tyr recombinase" evidence="4">
    <location>
        <begin position="221"/>
        <end position="398"/>
    </location>
</feature>
<dbReference type="Pfam" id="PF13102">
    <property type="entry name" value="Phage_int_SAM_5"/>
    <property type="match status" value="1"/>
</dbReference>
<keyword evidence="6" id="KW-1185">Reference proteome</keyword>
<dbReference type="InterPro" id="IPR002104">
    <property type="entry name" value="Integrase_catalytic"/>
</dbReference>
<sequence>MKTTRTFSILAMVRRTKTNKLREVPVIMRLTIDGKISEIATKHYIKPELWDSNQGKVKGKSIYSKTINDTIELFKLRAKQHYNKLIEEGKDIDLDAIKNGILGIEEKQLTLLDVFTKLVKDVKAKIGVEFSFSCYNAYKASENHIRNFIYLEYKVKDFKLKELSYKFIADFELYLKTKGKCRQNGAIKHVQRLKKAIKIALKYNYLEKDPFLLHSMSKDKVVRLPLNEGELELLKNTRFNFQRLEIIKDMFLFTCYTGLAFIDAKHLRMSNLSIGIDGEEWIYTERKKTGNPCTIPLLSPAKAILEKYKEHERVITSGFLLPIPSNQKFNAYLKEIADICGIRKKLTVHIGRHTFATTIALQNGVPMEVLKQILGHDNINTTQIYAKVTNTLIAASTQALRKKLAK</sequence>
<keyword evidence="2" id="KW-0238">DNA-binding</keyword>
<evidence type="ECO:0000259" key="4">
    <source>
        <dbReference type="PROSITE" id="PS51898"/>
    </source>
</evidence>
<dbReference type="InterPro" id="IPR035386">
    <property type="entry name" value="Arm-DNA-bind_5"/>
</dbReference>
<reference evidence="5 6" key="1">
    <citation type="submission" date="2018-03" db="EMBL/GenBank/DDBJ databases">
        <title>Adhaeribacter sp. HMF7605 Genome sequencing and assembly.</title>
        <authorList>
            <person name="Kang H."/>
            <person name="Kang J."/>
            <person name="Cha I."/>
            <person name="Kim H."/>
            <person name="Joh K."/>
        </authorList>
    </citation>
    <scope>NUCLEOTIDE SEQUENCE [LARGE SCALE GENOMIC DNA]</scope>
    <source>
        <strain evidence="5 6">HMF7605</strain>
    </source>
</reference>
<dbReference type="EMBL" id="PYFT01000001">
    <property type="protein sequence ID" value="PSR53270.1"/>
    <property type="molecule type" value="Genomic_DNA"/>
</dbReference>
<proteinExistence type="inferred from homology"/>
<evidence type="ECO:0000256" key="1">
    <source>
        <dbReference type="ARBA" id="ARBA00008857"/>
    </source>
</evidence>
<dbReference type="InterPro" id="IPR050090">
    <property type="entry name" value="Tyrosine_recombinase_XerCD"/>
</dbReference>
<dbReference type="CDD" id="cd01185">
    <property type="entry name" value="INTN1_C_like"/>
    <property type="match status" value="1"/>
</dbReference>
<evidence type="ECO:0000313" key="6">
    <source>
        <dbReference type="Proteomes" id="UP000240357"/>
    </source>
</evidence>
<dbReference type="Gene3D" id="1.10.443.10">
    <property type="entry name" value="Intergrase catalytic core"/>
    <property type="match status" value="1"/>
</dbReference>
<dbReference type="Pfam" id="PF00589">
    <property type="entry name" value="Phage_integrase"/>
    <property type="match status" value="1"/>
</dbReference>
<gene>
    <name evidence="5" type="ORF">AHMF7605_06860</name>
</gene>
<comment type="caution">
    <text evidence="5">The sequence shown here is derived from an EMBL/GenBank/DDBJ whole genome shotgun (WGS) entry which is preliminary data.</text>
</comment>
<name>A0A2T2YCM2_9BACT</name>
<dbReference type="RefSeq" id="WP_106927729.1">
    <property type="nucleotide sequence ID" value="NZ_PYFT01000001.1"/>
</dbReference>
<dbReference type="GO" id="GO:0003677">
    <property type="term" value="F:DNA binding"/>
    <property type="evidence" value="ECO:0007669"/>
    <property type="project" value="UniProtKB-KW"/>
</dbReference>
<dbReference type="Pfam" id="PF17293">
    <property type="entry name" value="Arm-DNA-bind_5"/>
    <property type="match status" value="1"/>
</dbReference>
<keyword evidence="3" id="KW-0233">DNA recombination</keyword>
<dbReference type="InterPro" id="IPR010998">
    <property type="entry name" value="Integrase_recombinase_N"/>
</dbReference>
<evidence type="ECO:0000313" key="5">
    <source>
        <dbReference type="EMBL" id="PSR53270.1"/>
    </source>
</evidence>
<evidence type="ECO:0000256" key="2">
    <source>
        <dbReference type="ARBA" id="ARBA00023125"/>
    </source>
</evidence>
<dbReference type="GO" id="GO:0015074">
    <property type="term" value="P:DNA integration"/>
    <property type="evidence" value="ECO:0007669"/>
    <property type="project" value="InterPro"/>
</dbReference>